<evidence type="ECO:0000256" key="2">
    <source>
        <dbReference type="ARBA" id="ARBA00023015"/>
    </source>
</evidence>
<dbReference type="InterPro" id="IPR036576">
    <property type="entry name" value="WRKY_dom_sf"/>
</dbReference>
<keyword evidence="5" id="KW-0804">Transcription</keyword>
<feature type="compositionally biased region" description="Polar residues" evidence="9">
    <location>
        <begin position="484"/>
        <end position="494"/>
    </location>
</feature>
<dbReference type="Proteomes" id="UP000790787">
    <property type="component" value="Chromosome 7"/>
</dbReference>
<dbReference type="SMART" id="SM00774">
    <property type="entry name" value="WRKY"/>
    <property type="match status" value="1"/>
</dbReference>
<evidence type="ECO:0000259" key="10">
    <source>
        <dbReference type="PROSITE" id="PS50811"/>
    </source>
</evidence>
<reference evidence="11" key="1">
    <citation type="journal article" date="2014" name="Nat. Commun.">
        <title>The tobacco genome sequence and its comparison with those of tomato and potato.</title>
        <authorList>
            <person name="Sierro N."/>
            <person name="Battey J.N."/>
            <person name="Ouadi S."/>
            <person name="Bakaher N."/>
            <person name="Bovet L."/>
            <person name="Willig A."/>
            <person name="Goepfert S."/>
            <person name="Peitsch M.C."/>
            <person name="Ivanov N.V."/>
        </authorList>
    </citation>
    <scope>NUCLEOTIDE SEQUENCE [LARGE SCALE GENOMIC DNA]</scope>
</reference>
<dbReference type="GO" id="GO:0043565">
    <property type="term" value="F:sequence-specific DNA binding"/>
    <property type="evidence" value="ECO:0007669"/>
    <property type="project" value="InterPro"/>
</dbReference>
<dbReference type="AlphaFoldDB" id="A0A1S4B7C7"/>
<dbReference type="PaxDb" id="4097-A0A1S4B7C7"/>
<gene>
    <name evidence="12" type="primary">LOC107805281</name>
</gene>
<reference evidence="12" key="2">
    <citation type="submission" date="2025-08" db="UniProtKB">
        <authorList>
            <consortium name="RefSeq"/>
        </authorList>
    </citation>
    <scope>IDENTIFICATION</scope>
    <source>
        <tissue evidence="12">Leaf</tissue>
    </source>
</reference>
<dbReference type="OrthoDB" id="779182at2759"/>
<feature type="domain" description="WRKY" evidence="10">
    <location>
        <begin position="231"/>
        <end position="297"/>
    </location>
</feature>
<organism evidence="11 12">
    <name type="scientific">Nicotiana tabacum</name>
    <name type="common">Common tobacco</name>
    <dbReference type="NCBI Taxonomy" id="4097"/>
    <lineage>
        <taxon>Eukaryota</taxon>
        <taxon>Viridiplantae</taxon>
        <taxon>Streptophyta</taxon>
        <taxon>Embryophyta</taxon>
        <taxon>Tracheophyta</taxon>
        <taxon>Spermatophyta</taxon>
        <taxon>Magnoliopsida</taxon>
        <taxon>eudicotyledons</taxon>
        <taxon>Gunneridae</taxon>
        <taxon>Pentapetalae</taxon>
        <taxon>asterids</taxon>
        <taxon>lamiids</taxon>
        <taxon>Solanales</taxon>
        <taxon>Solanaceae</taxon>
        <taxon>Nicotianoideae</taxon>
        <taxon>Nicotianeae</taxon>
        <taxon>Nicotiana</taxon>
    </lineage>
</organism>
<evidence type="ECO:0000313" key="12">
    <source>
        <dbReference type="RefSeq" id="XP_016484769.1"/>
    </source>
</evidence>
<dbReference type="SUPFAM" id="SSF118290">
    <property type="entry name" value="WRKY DNA-binding domain"/>
    <property type="match status" value="1"/>
</dbReference>
<evidence type="ECO:0000256" key="4">
    <source>
        <dbReference type="ARBA" id="ARBA00023125"/>
    </source>
</evidence>
<dbReference type="OMA" id="TQRGIGE"/>
<comment type="similarity">
    <text evidence="7">Belongs to the WRKY group II-b family.</text>
</comment>
<evidence type="ECO:0000313" key="11">
    <source>
        <dbReference type="Proteomes" id="UP000790787"/>
    </source>
</evidence>
<dbReference type="KEGG" id="nta:107805281"/>
<dbReference type="InterPro" id="IPR044810">
    <property type="entry name" value="WRKY_plant"/>
</dbReference>
<accession>A0A1S4B7C7</accession>
<evidence type="ECO:0000256" key="5">
    <source>
        <dbReference type="ARBA" id="ARBA00023163"/>
    </source>
</evidence>
<keyword evidence="6" id="KW-0539">Nucleus</keyword>
<evidence type="ECO:0000256" key="8">
    <source>
        <dbReference type="SAM" id="Coils"/>
    </source>
</evidence>
<comment type="subcellular location">
    <subcellularLocation>
        <location evidence="1">Nucleus</location>
    </subcellularLocation>
</comment>
<feature type="coiled-coil region" evidence="8">
    <location>
        <begin position="64"/>
        <end position="91"/>
    </location>
</feature>
<dbReference type="GeneID" id="107805281"/>
<keyword evidence="3 8" id="KW-0175">Coiled coil</keyword>
<dbReference type="RefSeq" id="XP_016484769.1">
    <property type="nucleotide sequence ID" value="XM_016629283.2"/>
</dbReference>
<keyword evidence="4" id="KW-0238">DNA-binding</keyword>
<evidence type="ECO:0000256" key="9">
    <source>
        <dbReference type="SAM" id="MobiDB-lite"/>
    </source>
</evidence>
<dbReference type="GO" id="GO:0003700">
    <property type="term" value="F:DNA-binding transcription factor activity"/>
    <property type="evidence" value="ECO:0007669"/>
    <property type="project" value="InterPro"/>
</dbReference>
<dbReference type="Gene3D" id="2.20.25.80">
    <property type="entry name" value="WRKY domain"/>
    <property type="match status" value="1"/>
</dbReference>
<feature type="compositionally biased region" description="Polar residues" evidence="9">
    <location>
        <begin position="33"/>
        <end position="43"/>
    </location>
</feature>
<dbReference type="Pfam" id="PF03106">
    <property type="entry name" value="WRKY"/>
    <property type="match status" value="1"/>
</dbReference>
<evidence type="ECO:0000256" key="3">
    <source>
        <dbReference type="ARBA" id="ARBA00023054"/>
    </source>
</evidence>
<evidence type="ECO:0000256" key="6">
    <source>
        <dbReference type="ARBA" id="ARBA00023242"/>
    </source>
</evidence>
<evidence type="ECO:0000256" key="7">
    <source>
        <dbReference type="ARBA" id="ARBA00061007"/>
    </source>
</evidence>
<dbReference type="InterPro" id="IPR003657">
    <property type="entry name" value="WRKY_dom"/>
</dbReference>
<proteinExistence type="inferred from homology"/>
<evidence type="ECO:0000256" key="1">
    <source>
        <dbReference type="ARBA" id="ARBA00004123"/>
    </source>
</evidence>
<dbReference type="PROSITE" id="PS50811">
    <property type="entry name" value="WRKY"/>
    <property type="match status" value="1"/>
</dbReference>
<feature type="region of interest" description="Disordered" evidence="9">
    <location>
        <begin position="1"/>
        <end position="63"/>
    </location>
</feature>
<dbReference type="FunFam" id="2.20.25.80:FF:000002">
    <property type="entry name" value="probable WRKY transcription factor 31"/>
    <property type="match status" value="1"/>
</dbReference>
<dbReference type="RefSeq" id="XP_016484769.1">
    <property type="nucleotide sequence ID" value="XM_016629283.1"/>
</dbReference>
<dbReference type="PANTHER" id="PTHR31429:SF54">
    <property type="entry name" value="WRKY TRANSCRIPTION FACTOR 9-RELATED"/>
    <property type="match status" value="1"/>
</dbReference>
<sequence length="511" mass="56293">MENNKSENDEMEIDLSLKLDSREEEIEPLNEENQSSELVNAKTQGKDQELSKAETSGSSKTEELSLLQTEMNKMKEENKFLRKAVEQTMKDYYDLQAKFAIIHQNNHDKDHRNFLSLSGNDDTTEGLTRSPKILDIKNRSLSQTSQELDDIMDGDQLGLSLTLVSSNSSITTNKLVESTELEERKEKIKEDNAAITTQIQNKGNLQGGLTSHVTTASPPNRKARVSVRARCESATMNDGCQWRKYGQKIAKGNPCPRAYYRCTVAPGCPVRKQVQRCLEDMSILITTYEGTHNHPLPVGATAMASTTSAAASFMLVDSSINPLLNGNINQAVNFPNYHNNAPNYSHHIPNSSSSSSPYFSNLRNNILNSSDPNILLDLTKNISNDHHHQFPFVSSSSNSSATATANHLSQYSWMPKLPSNNYDGNSNTIVNNLFTGPKLQGDHHHHQNGSSNPILAENMSAIATDPKFRVAVAAAISSLINKDQSHPISTTMPSSLGDHGESNGGSVRHSQ</sequence>
<protein>
    <submittedName>
        <fullName evidence="12">Probable WRKY transcription factor 9</fullName>
    </submittedName>
    <submittedName>
        <fullName evidence="12">WRKY transcription factor 72A-like</fullName>
    </submittedName>
</protein>
<name>A0A1S4B7C7_TOBAC</name>
<dbReference type="SMR" id="A0A1S4B7C7"/>
<feature type="region of interest" description="Disordered" evidence="9">
    <location>
        <begin position="484"/>
        <end position="511"/>
    </location>
</feature>
<keyword evidence="11" id="KW-1185">Reference proteome</keyword>
<keyword evidence="2" id="KW-0805">Transcription regulation</keyword>
<dbReference type="PANTHER" id="PTHR31429">
    <property type="entry name" value="WRKY TRANSCRIPTION FACTOR 36-RELATED"/>
    <property type="match status" value="1"/>
</dbReference>
<dbReference type="GO" id="GO:0005634">
    <property type="term" value="C:nucleus"/>
    <property type="evidence" value="ECO:0007669"/>
    <property type="project" value="UniProtKB-SubCell"/>
</dbReference>